<dbReference type="AlphaFoldDB" id="A0AAE1ZCY1"/>
<name>A0AAE1ZCY1_SCHME</name>
<evidence type="ECO:0000313" key="2">
    <source>
        <dbReference type="Proteomes" id="UP001292079"/>
    </source>
</evidence>
<protein>
    <submittedName>
        <fullName evidence="1">Uncharacterized protein</fullName>
    </submittedName>
</protein>
<reference evidence="1" key="1">
    <citation type="submission" date="2022-04" db="EMBL/GenBank/DDBJ databases">
        <authorList>
            <person name="Xu L."/>
            <person name="Lv Z."/>
        </authorList>
    </citation>
    <scope>NUCLEOTIDE SEQUENCE</scope>
    <source>
        <strain evidence="1">LV_2022a</strain>
    </source>
</reference>
<reference evidence="1" key="2">
    <citation type="journal article" date="2023" name="Infect Dis Poverty">
        <title>Chromosome-scale genome of the human blood fluke Schistosoma mekongi and its implications for public health.</title>
        <authorList>
            <person name="Zhou M."/>
            <person name="Xu L."/>
            <person name="Xu D."/>
            <person name="Chen W."/>
            <person name="Khan J."/>
            <person name="Hu Y."/>
            <person name="Huang H."/>
            <person name="Wei H."/>
            <person name="Zhang Y."/>
            <person name="Chusongsang P."/>
            <person name="Tanasarnprasert K."/>
            <person name="Hu X."/>
            <person name="Limpanont Y."/>
            <person name="Lv Z."/>
        </authorList>
    </citation>
    <scope>NUCLEOTIDE SEQUENCE</scope>
    <source>
        <strain evidence="1">LV_2022a</strain>
    </source>
</reference>
<sequence>MQKNREIKNLLDCAINKLVNHINIIKNMNQLISLSKINEAEMNYTTAVDYSNILNDSMKLTEAYELLAKFYLMNTDKYELAKLSAENGLKYAQTNENLIYNQLKLWYSMSKAKLMEAHYLNTVVAAQYNSDDMVDLIKWKDTRHHLPLFDKDHFMEVTYNSFTKTTNHINQSSSI</sequence>
<keyword evidence="2" id="KW-1185">Reference proteome</keyword>
<gene>
    <name evidence="1" type="ORF">MN116_004590</name>
</gene>
<proteinExistence type="predicted"/>
<dbReference type="EMBL" id="JALJAT010000003">
    <property type="protein sequence ID" value="KAK4471602.1"/>
    <property type="molecule type" value="Genomic_DNA"/>
</dbReference>
<organism evidence="1 2">
    <name type="scientific">Schistosoma mekongi</name>
    <name type="common">Parasitic worm</name>
    <dbReference type="NCBI Taxonomy" id="38744"/>
    <lineage>
        <taxon>Eukaryota</taxon>
        <taxon>Metazoa</taxon>
        <taxon>Spiralia</taxon>
        <taxon>Lophotrochozoa</taxon>
        <taxon>Platyhelminthes</taxon>
        <taxon>Trematoda</taxon>
        <taxon>Digenea</taxon>
        <taxon>Strigeidida</taxon>
        <taxon>Schistosomatoidea</taxon>
        <taxon>Schistosomatidae</taxon>
        <taxon>Schistosoma</taxon>
    </lineage>
</organism>
<evidence type="ECO:0000313" key="1">
    <source>
        <dbReference type="EMBL" id="KAK4471602.1"/>
    </source>
</evidence>
<accession>A0AAE1ZCY1</accession>
<dbReference type="Proteomes" id="UP001292079">
    <property type="component" value="Unassembled WGS sequence"/>
</dbReference>
<comment type="caution">
    <text evidence="1">The sequence shown here is derived from an EMBL/GenBank/DDBJ whole genome shotgun (WGS) entry which is preliminary data.</text>
</comment>